<evidence type="ECO:0000313" key="23">
    <source>
        <dbReference type="Proteomes" id="UP001333110"/>
    </source>
</evidence>
<evidence type="ECO:0000256" key="5">
    <source>
        <dbReference type="ARBA" id="ARBA00022723"/>
    </source>
</evidence>
<evidence type="ECO:0000256" key="11">
    <source>
        <dbReference type="ARBA" id="ARBA00023002"/>
    </source>
</evidence>
<evidence type="ECO:0000256" key="7">
    <source>
        <dbReference type="ARBA" id="ARBA00022833"/>
    </source>
</evidence>
<feature type="region of interest" description="Disordered" evidence="20">
    <location>
        <begin position="1000"/>
        <end position="1026"/>
    </location>
</feature>
<feature type="compositionally biased region" description="Polar residues" evidence="20">
    <location>
        <begin position="1736"/>
        <end position="1755"/>
    </location>
</feature>
<dbReference type="PANTHER" id="PTHR12549">
    <property type="entry name" value="JMJC DOMAIN-CONTAINING HISTONE DEMETHYLATION PROTEIN"/>
    <property type="match status" value="1"/>
</dbReference>
<evidence type="ECO:0000256" key="20">
    <source>
        <dbReference type="SAM" id="MobiDB-lite"/>
    </source>
</evidence>
<keyword evidence="6" id="KW-0863">Zinc-finger</keyword>
<evidence type="ECO:0000256" key="13">
    <source>
        <dbReference type="ARBA" id="ARBA00023015"/>
    </source>
</evidence>
<dbReference type="GO" id="GO:0000118">
    <property type="term" value="C:histone deacetylase complex"/>
    <property type="evidence" value="ECO:0007669"/>
    <property type="project" value="TreeGrafter"/>
</dbReference>
<keyword evidence="10" id="KW-0223">Dioxygenase</keyword>
<feature type="region of interest" description="Disordered" evidence="20">
    <location>
        <begin position="1662"/>
        <end position="1755"/>
    </location>
</feature>
<keyword evidence="7" id="KW-0862">Zinc</keyword>
<feature type="compositionally biased region" description="Basic and acidic residues" evidence="20">
    <location>
        <begin position="242"/>
        <end position="259"/>
    </location>
</feature>
<feature type="compositionally biased region" description="Polar residues" evidence="20">
    <location>
        <begin position="1662"/>
        <end position="1699"/>
    </location>
</feature>
<feature type="region of interest" description="Disordered" evidence="20">
    <location>
        <begin position="1299"/>
        <end position="1386"/>
    </location>
</feature>
<keyword evidence="13" id="KW-0805">Transcription regulation</keyword>
<feature type="region of interest" description="Disordered" evidence="20">
    <location>
        <begin position="909"/>
        <end position="939"/>
    </location>
</feature>
<dbReference type="GO" id="GO:0031490">
    <property type="term" value="F:chromatin DNA binding"/>
    <property type="evidence" value="ECO:0007669"/>
    <property type="project" value="TreeGrafter"/>
</dbReference>
<feature type="compositionally biased region" description="Polar residues" evidence="20">
    <location>
        <begin position="855"/>
        <end position="886"/>
    </location>
</feature>
<feature type="compositionally biased region" description="Basic and acidic residues" evidence="20">
    <location>
        <begin position="361"/>
        <end position="382"/>
    </location>
</feature>
<keyword evidence="4" id="KW-0597">Phosphoprotein</keyword>
<proteinExistence type="inferred from homology"/>
<reference evidence="22 23" key="1">
    <citation type="journal article" date="2023" name="J. Hered.">
        <title>Chromosome-level genome of the wood stork (Mycteria americana) provides insight into avian chromosome evolution.</title>
        <authorList>
            <person name="Flamio R. Jr."/>
            <person name="Ramstad K.M."/>
        </authorList>
    </citation>
    <scope>NUCLEOTIDE SEQUENCE [LARGE SCALE GENOMIC DNA]</scope>
    <source>
        <strain evidence="22">JAX WOST 10</strain>
    </source>
</reference>
<keyword evidence="23" id="KW-1185">Reference proteome</keyword>
<feature type="compositionally biased region" description="Basic and acidic residues" evidence="20">
    <location>
        <begin position="1707"/>
        <end position="1734"/>
    </location>
</feature>
<comment type="function">
    <text evidence="17">Probable histone demethylase that specifically demethylates 'Lys-9' of histone H3, thereby playing a central role in histone code. Demethylation of Lys residue generates formaldehyde and succinate. May be involved in hormone-dependent transcriptional activation, by participating in recruitment to androgen-receptor target genes.</text>
</comment>
<comment type="caution">
    <text evidence="22">The sequence shown here is derived from an EMBL/GenBank/DDBJ whole genome shotgun (WGS) entry which is preliminary data.</text>
</comment>
<dbReference type="Pfam" id="PF02373">
    <property type="entry name" value="JmjC"/>
    <property type="match status" value="1"/>
</dbReference>
<feature type="region of interest" description="Disordered" evidence="20">
    <location>
        <begin position="146"/>
        <end position="393"/>
    </location>
</feature>
<evidence type="ECO:0000256" key="1">
    <source>
        <dbReference type="ARBA" id="ARBA00001954"/>
    </source>
</evidence>
<feature type="compositionally biased region" description="Low complexity" evidence="20">
    <location>
        <begin position="914"/>
        <end position="923"/>
    </location>
</feature>
<keyword evidence="14" id="KW-0804">Transcription</keyword>
<evidence type="ECO:0000256" key="10">
    <source>
        <dbReference type="ARBA" id="ARBA00022964"/>
    </source>
</evidence>
<protein>
    <recommendedName>
        <fullName evidence="18">Probable JmjC domain-containing histone demethylation protein 2C</fullName>
    </recommendedName>
    <alternativeName>
        <fullName evidence="19">Jumonji domain-containing protein 1C</fullName>
    </alternativeName>
</protein>
<evidence type="ECO:0000256" key="6">
    <source>
        <dbReference type="ARBA" id="ARBA00022771"/>
    </source>
</evidence>
<dbReference type="FunFam" id="2.60.120.650:FF:000008">
    <property type="entry name" value="Probable JmjC domain-containing histone demethylation protein 2C"/>
    <property type="match status" value="1"/>
</dbReference>
<evidence type="ECO:0000256" key="15">
    <source>
        <dbReference type="ARBA" id="ARBA00023242"/>
    </source>
</evidence>
<dbReference type="PANTHER" id="PTHR12549:SF6">
    <property type="entry name" value="JMJC DOMAIN-CONTAINING HISTONE DEMETHYLATION PROTEIN 2C-RELATED"/>
    <property type="match status" value="1"/>
</dbReference>
<feature type="compositionally biased region" description="Low complexity" evidence="20">
    <location>
        <begin position="507"/>
        <end position="522"/>
    </location>
</feature>
<dbReference type="GO" id="GO:0051213">
    <property type="term" value="F:dioxygenase activity"/>
    <property type="evidence" value="ECO:0007669"/>
    <property type="project" value="UniProtKB-KW"/>
</dbReference>
<dbReference type="InterPro" id="IPR003347">
    <property type="entry name" value="JmjC_dom"/>
</dbReference>
<dbReference type="Gene3D" id="2.60.120.650">
    <property type="entry name" value="Cupin"/>
    <property type="match status" value="1"/>
</dbReference>
<gene>
    <name evidence="22" type="ORF">QYF61_026515</name>
</gene>
<evidence type="ECO:0000256" key="3">
    <source>
        <dbReference type="ARBA" id="ARBA00022499"/>
    </source>
</evidence>
<keyword evidence="11" id="KW-0560">Oxidoreductase</keyword>
<keyword evidence="12" id="KW-0408">Iron</keyword>
<comment type="cofactor">
    <cofactor evidence="1">
        <name>Fe(2+)</name>
        <dbReference type="ChEBI" id="CHEBI:29033"/>
    </cofactor>
</comment>
<name>A0AAN7N826_MYCAM</name>
<feature type="region of interest" description="Disordered" evidence="20">
    <location>
        <begin position="501"/>
        <end position="540"/>
    </location>
</feature>
<dbReference type="GO" id="GO:0000785">
    <property type="term" value="C:chromatin"/>
    <property type="evidence" value="ECO:0007669"/>
    <property type="project" value="TreeGrafter"/>
</dbReference>
<evidence type="ECO:0000256" key="8">
    <source>
        <dbReference type="ARBA" id="ARBA00022843"/>
    </source>
</evidence>
<evidence type="ECO:0000256" key="14">
    <source>
        <dbReference type="ARBA" id="ARBA00023163"/>
    </source>
</evidence>
<comment type="similarity">
    <text evidence="16">Belongs to the JHDM2 histone demethylase family.</text>
</comment>
<comment type="subcellular location">
    <subcellularLocation>
        <location evidence="2">Nucleus</location>
    </subcellularLocation>
</comment>
<dbReference type="GO" id="GO:0006357">
    <property type="term" value="P:regulation of transcription by RNA polymerase II"/>
    <property type="evidence" value="ECO:0007669"/>
    <property type="project" value="TreeGrafter"/>
</dbReference>
<feature type="region of interest" description="Disordered" evidence="20">
    <location>
        <begin position="736"/>
        <end position="758"/>
    </location>
</feature>
<dbReference type="EMBL" id="JAUNZN010000005">
    <property type="protein sequence ID" value="KAK4821654.1"/>
    <property type="molecule type" value="Genomic_DNA"/>
</dbReference>
<keyword evidence="8" id="KW-0832">Ubl conjugation</keyword>
<dbReference type="PROSITE" id="PS51184">
    <property type="entry name" value="JMJC"/>
    <property type="match status" value="1"/>
</dbReference>
<feature type="compositionally biased region" description="Low complexity" evidence="20">
    <location>
        <begin position="260"/>
        <end position="270"/>
    </location>
</feature>
<evidence type="ECO:0000256" key="4">
    <source>
        <dbReference type="ARBA" id="ARBA00022553"/>
    </source>
</evidence>
<evidence type="ECO:0000313" key="22">
    <source>
        <dbReference type="EMBL" id="KAK4821654.1"/>
    </source>
</evidence>
<evidence type="ECO:0000256" key="9">
    <source>
        <dbReference type="ARBA" id="ARBA00022853"/>
    </source>
</evidence>
<evidence type="ECO:0000259" key="21">
    <source>
        <dbReference type="PROSITE" id="PS51184"/>
    </source>
</evidence>
<dbReference type="GO" id="GO:0032454">
    <property type="term" value="F:histone H3K9 demethylase activity"/>
    <property type="evidence" value="ECO:0007669"/>
    <property type="project" value="InterPro"/>
</dbReference>
<organism evidence="22 23">
    <name type="scientific">Mycteria americana</name>
    <name type="common">Wood stork</name>
    <dbReference type="NCBI Taxonomy" id="33587"/>
    <lineage>
        <taxon>Eukaryota</taxon>
        <taxon>Metazoa</taxon>
        <taxon>Chordata</taxon>
        <taxon>Craniata</taxon>
        <taxon>Vertebrata</taxon>
        <taxon>Euteleostomi</taxon>
        <taxon>Archelosauria</taxon>
        <taxon>Archosauria</taxon>
        <taxon>Dinosauria</taxon>
        <taxon>Saurischia</taxon>
        <taxon>Theropoda</taxon>
        <taxon>Coelurosauria</taxon>
        <taxon>Aves</taxon>
        <taxon>Neognathae</taxon>
        <taxon>Neoaves</taxon>
        <taxon>Aequornithes</taxon>
        <taxon>Ciconiiformes</taxon>
        <taxon>Ciconiidae</taxon>
        <taxon>Mycteria</taxon>
    </lineage>
</organism>
<feature type="compositionally biased region" description="Polar residues" evidence="20">
    <location>
        <begin position="1375"/>
        <end position="1385"/>
    </location>
</feature>
<evidence type="ECO:0000256" key="18">
    <source>
        <dbReference type="ARBA" id="ARBA00069433"/>
    </source>
</evidence>
<feature type="compositionally biased region" description="Basic residues" evidence="20">
    <location>
        <begin position="231"/>
        <end position="241"/>
    </location>
</feature>
<feature type="compositionally biased region" description="Basic and acidic residues" evidence="20">
    <location>
        <begin position="1343"/>
        <end position="1359"/>
    </location>
</feature>
<dbReference type="InterPro" id="IPR045109">
    <property type="entry name" value="LSDs-like"/>
</dbReference>
<feature type="compositionally biased region" description="Basic and acidic residues" evidence="20">
    <location>
        <begin position="314"/>
        <end position="348"/>
    </location>
</feature>
<keyword evidence="15" id="KW-0539">Nucleus</keyword>
<evidence type="ECO:0000256" key="2">
    <source>
        <dbReference type="ARBA" id="ARBA00004123"/>
    </source>
</evidence>
<accession>A0AAN7N826</accession>
<keyword evidence="3" id="KW-1017">Isopeptide bond</keyword>
<feature type="compositionally biased region" description="Basic and acidic residues" evidence="20">
    <location>
        <begin position="211"/>
        <end position="230"/>
    </location>
</feature>
<evidence type="ECO:0000256" key="16">
    <source>
        <dbReference type="ARBA" id="ARBA00037987"/>
    </source>
</evidence>
<evidence type="ECO:0000256" key="19">
    <source>
        <dbReference type="ARBA" id="ARBA00079980"/>
    </source>
</evidence>
<evidence type="ECO:0000256" key="17">
    <source>
        <dbReference type="ARBA" id="ARBA00056982"/>
    </source>
</evidence>
<dbReference type="Proteomes" id="UP001333110">
    <property type="component" value="Unassembled WGS sequence"/>
</dbReference>
<dbReference type="GO" id="GO:0003712">
    <property type="term" value="F:transcription coregulator activity"/>
    <property type="evidence" value="ECO:0007669"/>
    <property type="project" value="TreeGrafter"/>
</dbReference>
<feature type="compositionally biased region" description="Basic and acidic residues" evidence="20">
    <location>
        <begin position="523"/>
        <end position="534"/>
    </location>
</feature>
<dbReference type="SMART" id="SM00558">
    <property type="entry name" value="JmjC"/>
    <property type="match status" value="1"/>
</dbReference>
<feature type="domain" description="JmjC" evidence="21">
    <location>
        <begin position="1965"/>
        <end position="2189"/>
    </location>
</feature>
<feature type="region of interest" description="Disordered" evidence="20">
    <location>
        <begin position="1136"/>
        <end position="1165"/>
    </location>
</feature>
<dbReference type="Pfam" id="PF22987">
    <property type="entry name" value="Tudor_KDM3B"/>
    <property type="match status" value="1"/>
</dbReference>
<dbReference type="InterPro" id="IPR054503">
    <property type="entry name" value="KDM3AB_Tudor"/>
</dbReference>
<evidence type="ECO:0000256" key="12">
    <source>
        <dbReference type="ARBA" id="ARBA00023004"/>
    </source>
</evidence>
<dbReference type="GO" id="GO:0008270">
    <property type="term" value="F:zinc ion binding"/>
    <property type="evidence" value="ECO:0007669"/>
    <property type="project" value="UniProtKB-KW"/>
</dbReference>
<feature type="compositionally biased region" description="Polar residues" evidence="20">
    <location>
        <begin position="168"/>
        <end position="197"/>
    </location>
</feature>
<keyword evidence="5" id="KW-0479">Metal-binding</keyword>
<feature type="compositionally biased region" description="Polar residues" evidence="20">
    <location>
        <begin position="811"/>
        <end position="833"/>
    </location>
</feature>
<keyword evidence="9" id="KW-0156">Chromatin regulator</keyword>
<feature type="compositionally biased region" description="Polar residues" evidence="20">
    <location>
        <begin position="278"/>
        <end position="297"/>
    </location>
</feature>
<feature type="compositionally biased region" description="Polar residues" evidence="20">
    <location>
        <begin position="1153"/>
        <end position="1165"/>
    </location>
</feature>
<feature type="region of interest" description="Disordered" evidence="20">
    <location>
        <begin position="789"/>
        <end position="886"/>
    </location>
</feature>
<dbReference type="SUPFAM" id="SSF51197">
    <property type="entry name" value="Clavaminate synthase-like"/>
    <property type="match status" value="1"/>
</dbReference>
<sequence>MQAVRRRGGPETPRQGCAFKLDLTGSDVAQQLPGLNEDDVDSLNPVLRDNPQLHEEVKAWVKEQKVQEIFMQGPYSLNGYRVRVYRQDSATQWFTGIITHHDLFTRTMVVMNDQVLEPQNVDPSMVQMTFLDDVVHSLLKGENIGITSRRRSRSNQNSNTVHGHYTRAQANSPRPAMNSQTAAPKQNSHQHQQQRNTRPNKRKGSDSSMPDEEKMKEERYDYIGRGENPKNKNKHFLSKRRKPEEDEKKLNMKRLRTDNISDYSESSDSEISNKRLTDSSSEQNSENELKSKNTSKINGEEGKSQTIEGVEQTLTDRRSPWDEIQEAKKQEETERLKSSFLDQQEKSSLHAAEQPTPYEQNAKDPHVQECNAEKHHTAELKNEQFVPRPPSPKCVVDITKENNSEKESQDNAASTFGLQTVQKMESHSSDLKQQFANANFLEARKQEADQSWVSSVVNKADLIQPGVVKTLPVNEHLNPEKEKVQYGSFMSSLNVASLAEESKLHKQSPVPDSVKSKPSASVDHPKTKSPDVKPKLTQSSDTVKSKLGLYPIIWQYPNGTHAYSGLGLPSSKWVHPETPVNAEASLRRNTPSPWLHQPTPVTSADSLGLLSHIPVRPSSADPLRPLKLTTHSSPPLSKSIVEHHKEELERKAFIEPLRSVTTAPVKTELEQSRMQTAKESHMHRHFADPMLNQLPRPPQETGERLSKYKEEHRRILQESIEVAPFTAKIKALEGERENYSRVTSLSSSPKSHSIKYDKDAERSVSELYKMKHSVPQSLPQSNYFTTLSNSVVNEPPRSYPSKEASSAYVDKQTNCPSTAASPQSLPSYISSLSKPPPLIKHQPESEGSGSKMPEQLSQSVQSHSVNSFRSDSRSPTQLSVSSSNTLRSMPALHRAPVFHPPVHQNLEKKENSYSSLSPPTLTPVQPVNAGGGKIQELQKPPTLVPEPKEAQTVYKGTSEQNLSEIWKSNNAPNNEKVDWHAERMSGKSQSATASVIVRPPSSTKYDSVPVMQPASKDRVSERSSAVTNQADCLKTAEARETGRIILPNMNSDSARTQYEKKFPAVSQGSIPRAVTPTTTMICSTKTDVTASAATTTSVSSWGSSEVTYSLSNTVLACVPLECTASRAASQAVAQTQECKVSTPAPVTPAAGKTGSTAQPSSGFSTSTDFVHLKKHKAALAAAQFKSSNTSETESNSVKNQTFSTSLSLDSAIVCNTINKANSVGSGQTSQTSQPNYHTKLKKAWLTRHSEEDKNTNKKENSGNSVSEIIKPCTVNLIASTSNDLQNNIDSKILADKFAKEDKHPRRKAKRTYESGSESGDSDESESKSEQRTKRQPKPTYKKKQNDLQKKKGDTEEEVKPNGVLSRSAKEKSKLKLQSGSNSTGIPRSVLKDWRKVKKLKQTGESFLQDDSCSEIGPNLQKCRECRLIRSKKGEEPTHSPVFCRFYYFRRLSFSKNGVVRIDGFSSPDQYDDEALSLWTHENYDDDELDLETSKYILDIIGDKFCQLVTSEKTAMSWVKKDAKIAWKRAVRGVREMCDACEATLFNIHWVCQKCGFVVCLDCYKAKERKSSRDKELYAWMKCVKGQPHDHKHLMPTQIIPGSVLTDLLDAMHNIREKFEIKSHCQCTSKQSTQAGKLPAMNGVSQVLQNVLNHSNKISLCMPESQQQNTPQKSETNGNTSPRSDVSTDSKLTPPESQSPLHWLADLAEQKAREEKKENKECPSGKHSKEEKDQDNLESQNCKSSPPASQNNEQGSTLRDLLTTTAGKLRLGSTDAGIAFAPVYSTGTASGKSGRTMPNILDDIIASVVENKIPPNRAPKINVKSEIKDEPKDDRKCIQDDCSKLYSDIQYSWICDKHVLWLRDHKNNNNWKLFKECWKQGRPVLVSGMHKKMNFSLWKAESISLDFGNQQADILNCKDSIISNTNVKEFWDGFEDVSKRQKIKNGETALLKLKDWPSGEDFKAMMPARYEDLLKSLPLPEYCSPEGKLNLASHLPGFFVRPDLGPRLCSAYGVAATKDHDIGTTNLHIEVSDVVNILVYVGIAKGNGVLSKSGVLKKFEEEDLDDLLRKRLKDSSELPGALWHIYAGKDADKIREFLQKIAKEQGLEVLPEHDPIRDQSWYVNKKLRQRLLEEYGVKTCTVIQFLGDAIILPAGALHQVQNFHSCVQVTEDFVSPEHLVQSFHLTQELRLSKEEINYDDKLQVKNILYHAVKEMVRALKIHEGEMEDMDEN</sequence>
<feature type="compositionally biased region" description="Basic residues" evidence="20">
    <location>
        <begin position="1333"/>
        <end position="1342"/>
    </location>
</feature>